<evidence type="ECO:0000313" key="2">
    <source>
        <dbReference type="Proteomes" id="UP000789702"/>
    </source>
</evidence>
<gene>
    <name evidence="1" type="ORF">DHETER_LOCUS4614</name>
</gene>
<dbReference type="Proteomes" id="UP000789702">
    <property type="component" value="Unassembled WGS sequence"/>
</dbReference>
<name>A0ACA9LKR0_9GLOM</name>
<accession>A0ACA9LKR0</accession>
<organism evidence="1 2">
    <name type="scientific">Dentiscutata heterogama</name>
    <dbReference type="NCBI Taxonomy" id="1316150"/>
    <lineage>
        <taxon>Eukaryota</taxon>
        <taxon>Fungi</taxon>
        <taxon>Fungi incertae sedis</taxon>
        <taxon>Mucoromycota</taxon>
        <taxon>Glomeromycotina</taxon>
        <taxon>Glomeromycetes</taxon>
        <taxon>Diversisporales</taxon>
        <taxon>Gigasporaceae</taxon>
        <taxon>Dentiscutata</taxon>
    </lineage>
</organism>
<dbReference type="EMBL" id="CAJVPU010004686">
    <property type="protein sequence ID" value="CAG8536659.1"/>
    <property type="molecule type" value="Genomic_DNA"/>
</dbReference>
<reference evidence="1" key="1">
    <citation type="submission" date="2021-06" db="EMBL/GenBank/DDBJ databases">
        <authorList>
            <person name="Kallberg Y."/>
            <person name="Tangrot J."/>
            <person name="Rosling A."/>
        </authorList>
    </citation>
    <scope>NUCLEOTIDE SEQUENCE</scope>
    <source>
        <strain evidence="1">IL203A</strain>
    </source>
</reference>
<comment type="caution">
    <text evidence="1">The sequence shown here is derived from an EMBL/GenBank/DDBJ whole genome shotgun (WGS) entry which is preliminary data.</text>
</comment>
<protein>
    <submittedName>
        <fullName evidence="1">1659_t:CDS:1</fullName>
    </submittedName>
</protein>
<sequence>MPPELPKLSELPEPEKGSEEGEKDSLATFENVEDQISDIAQGGRFGHRIDQDIAFPSEILDIICQNRIDQTVSRQYNKILDKINKMERNQYSGWIYEYEKKIFLEISMYQLLQDSFYFALPKIWSKPQLEIINPQNTDERCFETCMKAYLTSEEACRQSQRARNLHNVSRLQCFNNILDFSGINFLFTLRDIDIFEENNPNYAVNMFYPVPEKNNKEQATRKLDPLRLSKYNYQKEYMVNLILFTKGEEDLRDCCNINEISPGLNTHYCLINGENGWNRIIRNWNKHHGYKYFCHHCMIALFSRKDLLEEHIKSL</sequence>
<evidence type="ECO:0000313" key="1">
    <source>
        <dbReference type="EMBL" id="CAG8536659.1"/>
    </source>
</evidence>
<keyword evidence="2" id="KW-1185">Reference proteome</keyword>
<proteinExistence type="predicted"/>